<gene>
    <name evidence="5" type="ORF">U27_00274</name>
</gene>
<dbReference type="Pfam" id="PF00149">
    <property type="entry name" value="Metallophos"/>
    <property type="match status" value="1"/>
</dbReference>
<dbReference type="GO" id="GO:0000166">
    <property type="term" value="F:nucleotide binding"/>
    <property type="evidence" value="ECO:0007669"/>
    <property type="project" value="UniProtKB-KW"/>
</dbReference>
<dbReference type="STRING" id="1499967.U27_00274"/>
<accession>A0A081C728</accession>
<keyword evidence="2" id="KW-0378">Hydrolase</keyword>
<sequence length="536" mass="58282">MMRRSKHTFHVLCSPIFLVLVSVLVLAPLAWAEVSTLTILHTNDHHGHFAKFSPYGSPDSGGLAAQSTLVNIVRAEVEEAGGHTLLLSAGDVNMGVPESDMLDAEPDFKLMNLLGYDAMTLGNHEFDKPREVLLKQQEWAEFPFLSANIVKKDSGEYLVEPYIIKEFDGLNVAIFGLTTEESPILVTPDNVKDLEFKDIIETAKALVPKLREEADVVIALTHLGFFENSGGGYNSAGDIKLAKEVPGIDVIVGGHSHDALTEAEVVGNTLIVHGGEWSKFVGRLDLTIDTEANKVTDHTYRLLPVNLKKRVSYNDKEYFMYSGVGYVEDKVIVEAMQPYLSQADELLSQPIGEALVKLDGDRKLVRAQETNLANIVTDSMCAKTGAEIALQNGGGIRSDIEQGTITYRDVLKVQPFGNTLVLVDMTGAQIMELLNYAATIQPGNGAFLQVAGLTWTLNRKTGAAENVQVGGQPINLEQTYKVVTNNFMGAGGDGYATLKDLPKIDTGYVDADSLREYIAEKGKVGAAVEGRLTIVE</sequence>
<comment type="similarity">
    <text evidence="2">Belongs to the 5'-nucleotidase family.</text>
</comment>
<evidence type="ECO:0000313" key="6">
    <source>
        <dbReference type="Proteomes" id="UP000030661"/>
    </source>
</evidence>
<dbReference type="SUPFAM" id="SSF55816">
    <property type="entry name" value="5'-nucleotidase (syn. UDP-sugar hydrolase), C-terminal domain"/>
    <property type="match status" value="1"/>
</dbReference>
<dbReference type="InterPro" id="IPR036907">
    <property type="entry name" value="5'-Nucleotdase_C_sf"/>
</dbReference>
<dbReference type="GO" id="GO:0046872">
    <property type="term" value="F:metal ion binding"/>
    <property type="evidence" value="ECO:0007669"/>
    <property type="project" value="InterPro"/>
</dbReference>
<name>A0A081C728_VECG1</name>
<dbReference type="GO" id="GO:0030288">
    <property type="term" value="C:outer membrane-bounded periplasmic space"/>
    <property type="evidence" value="ECO:0007669"/>
    <property type="project" value="TreeGrafter"/>
</dbReference>
<dbReference type="Gene3D" id="3.90.780.10">
    <property type="entry name" value="5'-Nucleotidase, C-terminal domain"/>
    <property type="match status" value="1"/>
</dbReference>
<dbReference type="EMBL" id="DF820473">
    <property type="protein sequence ID" value="GAK60383.1"/>
    <property type="molecule type" value="Genomic_DNA"/>
</dbReference>
<evidence type="ECO:0000259" key="4">
    <source>
        <dbReference type="Pfam" id="PF02872"/>
    </source>
</evidence>
<dbReference type="SUPFAM" id="SSF56300">
    <property type="entry name" value="Metallo-dependent phosphatases"/>
    <property type="match status" value="1"/>
</dbReference>
<dbReference type="PANTHER" id="PTHR11575">
    <property type="entry name" value="5'-NUCLEOTIDASE-RELATED"/>
    <property type="match status" value="1"/>
</dbReference>
<proteinExistence type="inferred from homology"/>
<dbReference type="Proteomes" id="UP000030661">
    <property type="component" value="Unassembled WGS sequence"/>
</dbReference>
<keyword evidence="2" id="KW-0547">Nucleotide-binding</keyword>
<keyword evidence="6" id="KW-1185">Reference proteome</keyword>
<organism evidence="5">
    <name type="scientific">Vecturithrix granuli</name>
    <dbReference type="NCBI Taxonomy" id="1499967"/>
    <lineage>
        <taxon>Bacteria</taxon>
        <taxon>Candidatus Moduliflexota</taxon>
        <taxon>Candidatus Vecturitrichia</taxon>
        <taxon>Candidatus Vecturitrichales</taxon>
        <taxon>Candidatus Vecturitrichaceae</taxon>
        <taxon>Candidatus Vecturithrix</taxon>
    </lineage>
</organism>
<dbReference type="InterPro" id="IPR004843">
    <property type="entry name" value="Calcineurin-like_PHP"/>
</dbReference>
<dbReference type="InterPro" id="IPR006179">
    <property type="entry name" value="5_nucleotidase/apyrase"/>
</dbReference>
<dbReference type="Gene3D" id="3.60.21.10">
    <property type="match status" value="1"/>
</dbReference>
<dbReference type="InterPro" id="IPR029052">
    <property type="entry name" value="Metallo-depent_PP-like"/>
</dbReference>
<dbReference type="eggNOG" id="COG0737">
    <property type="taxonomic scope" value="Bacteria"/>
</dbReference>
<dbReference type="GO" id="GO:0009166">
    <property type="term" value="P:nucleotide catabolic process"/>
    <property type="evidence" value="ECO:0007669"/>
    <property type="project" value="InterPro"/>
</dbReference>
<reference evidence="5" key="1">
    <citation type="journal article" date="2015" name="PeerJ">
        <title>First genomic representation of candidate bacterial phylum KSB3 points to enhanced environmental sensing as a trigger of wastewater bulking.</title>
        <authorList>
            <person name="Sekiguchi Y."/>
            <person name="Ohashi A."/>
            <person name="Parks D.H."/>
            <person name="Yamauchi T."/>
            <person name="Tyson G.W."/>
            <person name="Hugenholtz P."/>
        </authorList>
    </citation>
    <scope>NUCLEOTIDE SEQUENCE [LARGE SCALE GENOMIC DNA]</scope>
</reference>
<dbReference type="PROSITE" id="PS00785">
    <property type="entry name" value="5_NUCLEOTIDASE_1"/>
    <property type="match status" value="1"/>
</dbReference>
<feature type="domain" description="Calcineurin-like phosphoesterase" evidence="3">
    <location>
        <begin position="37"/>
        <end position="258"/>
    </location>
</feature>
<dbReference type="GO" id="GO:0008768">
    <property type="term" value="F:UDP-sugar diphosphatase activity"/>
    <property type="evidence" value="ECO:0007669"/>
    <property type="project" value="TreeGrafter"/>
</dbReference>
<protein>
    <submittedName>
        <fullName evidence="5">5'-Nucleotidase domain protein</fullName>
    </submittedName>
</protein>
<dbReference type="PANTHER" id="PTHR11575:SF24">
    <property type="entry name" value="5'-NUCLEOTIDASE"/>
    <property type="match status" value="1"/>
</dbReference>
<feature type="domain" description="5'-Nucleotidase C-terminal" evidence="4">
    <location>
        <begin position="352"/>
        <end position="499"/>
    </location>
</feature>
<keyword evidence="1" id="KW-0732">Signal</keyword>
<dbReference type="GO" id="GO:0008253">
    <property type="term" value="F:5'-nucleotidase activity"/>
    <property type="evidence" value="ECO:0007669"/>
    <property type="project" value="TreeGrafter"/>
</dbReference>
<dbReference type="InterPro" id="IPR008334">
    <property type="entry name" value="5'-Nucleotdase_C"/>
</dbReference>
<dbReference type="HOGENOM" id="CLU_005854_7_3_0"/>
<evidence type="ECO:0000256" key="1">
    <source>
        <dbReference type="ARBA" id="ARBA00022729"/>
    </source>
</evidence>
<dbReference type="Pfam" id="PF02872">
    <property type="entry name" value="5_nucleotid_C"/>
    <property type="match status" value="1"/>
</dbReference>
<dbReference type="AlphaFoldDB" id="A0A081C728"/>
<dbReference type="PRINTS" id="PR01607">
    <property type="entry name" value="APYRASEFAMLY"/>
</dbReference>
<evidence type="ECO:0000313" key="5">
    <source>
        <dbReference type="EMBL" id="GAK60383.1"/>
    </source>
</evidence>
<dbReference type="PROSITE" id="PS00786">
    <property type="entry name" value="5_NUCLEOTIDASE_2"/>
    <property type="match status" value="1"/>
</dbReference>
<dbReference type="InterPro" id="IPR006146">
    <property type="entry name" value="5'-Nucleotdase_CS"/>
</dbReference>
<evidence type="ECO:0000259" key="3">
    <source>
        <dbReference type="Pfam" id="PF00149"/>
    </source>
</evidence>
<evidence type="ECO:0000256" key="2">
    <source>
        <dbReference type="RuleBase" id="RU362119"/>
    </source>
</evidence>